<gene>
    <name evidence="3" type="ORF">GCM10010515_25740</name>
</gene>
<evidence type="ECO:0000256" key="1">
    <source>
        <dbReference type="SAM" id="MobiDB-lite"/>
    </source>
</evidence>
<dbReference type="AlphaFoldDB" id="A0A918NBW1"/>
<evidence type="ECO:0000256" key="2">
    <source>
        <dbReference type="SAM" id="Phobius"/>
    </source>
</evidence>
<name>A0A918NBW1_9ACTN</name>
<reference evidence="3" key="2">
    <citation type="submission" date="2020-09" db="EMBL/GenBank/DDBJ databases">
        <authorList>
            <person name="Sun Q."/>
            <person name="Ohkuma M."/>
        </authorList>
    </citation>
    <scope>NUCLEOTIDE SEQUENCE</scope>
    <source>
        <strain evidence="3">JCM 4956</strain>
    </source>
</reference>
<protein>
    <submittedName>
        <fullName evidence="3">Uncharacterized protein</fullName>
    </submittedName>
</protein>
<keyword evidence="2" id="KW-1133">Transmembrane helix</keyword>
<feature type="compositionally biased region" description="Basic and acidic residues" evidence="1">
    <location>
        <begin position="77"/>
        <end position="88"/>
    </location>
</feature>
<sequence>MPVVRLEGARGDRLRSRLIGLASHVLATPAVAGLFVGRSNRHRINRARHANSAVCTLVLDQRTHNCVTRRTTEDISTKDSVRCLERRSQLQGSGAPRRPSRVS</sequence>
<keyword evidence="2" id="KW-0812">Transmembrane</keyword>
<reference evidence="3" key="1">
    <citation type="journal article" date="2014" name="Int. J. Syst. Evol. Microbiol.">
        <title>Complete genome sequence of Corynebacterium casei LMG S-19264T (=DSM 44701T), isolated from a smear-ripened cheese.</title>
        <authorList>
            <consortium name="US DOE Joint Genome Institute (JGI-PGF)"/>
            <person name="Walter F."/>
            <person name="Albersmeier A."/>
            <person name="Kalinowski J."/>
            <person name="Ruckert C."/>
        </authorList>
    </citation>
    <scope>NUCLEOTIDE SEQUENCE</scope>
    <source>
        <strain evidence="3">JCM 4956</strain>
    </source>
</reference>
<keyword evidence="2" id="KW-0472">Membrane</keyword>
<keyword evidence="4" id="KW-1185">Reference proteome</keyword>
<feature type="region of interest" description="Disordered" evidence="1">
    <location>
        <begin position="77"/>
        <end position="103"/>
    </location>
</feature>
<accession>A0A918NBW1</accession>
<evidence type="ECO:0000313" key="4">
    <source>
        <dbReference type="Proteomes" id="UP000645555"/>
    </source>
</evidence>
<organism evidence="3 4">
    <name type="scientific">Streptomyces fructofermentans</name>
    <dbReference type="NCBI Taxonomy" id="152141"/>
    <lineage>
        <taxon>Bacteria</taxon>
        <taxon>Bacillati</taxon>
        <taxon>Actinomycetota</taxon>
        <taxon>Actinomycetes</taxon>
        <taxon>Kitasatosporales</taxon>
        <taxon>Streptomycetaceae</taxon>
        <taxon>Streptomyces</taxon>
    </lineage>
</organism>
<feature type="transmembrane region" description="Helical" evidence="2">
    <location>
        <begin position="18"/>
        <end position="36"/>
    </location>
</feature>
<comment type="caution">
    <text evidence="3">The sequence shown here is derived from an EMBL/GenBank/DDBJ whole genome shotgun (WGS) entry which is preliminary data.</text>
</comment>
<proteinExistence type="predicted"/>
<dbReference type="EMBL" id="BMWD01000007">
    <property type="protein sequence ID" value="GGX57066.1"/>
    <property type="molecule type" value="Genomic_DNA"/>
</dbReference>
<dbReference type="Proteomes" id="UP000645555">
    <property type="component" value="Unassembled WGS sequence"/>
</dbReference>
<evidence type="ECO:0000313" key="3">
    <source>
        <dbReference type="EMBL" id="GGX57066.1"/>
    </source>
</evidence>